<dbReference type="SMART" id="SM00667">
    <property type="entry name" value="LisH"/>
    <property type="match status" value="1"/>
</dbReference>
<feature type="compositionally biased region" description="Polar residues" evidence="9">
    <location>
        <begin position="575"/>
        <end position="593"/>
    </location>
</feature>
<dbReference type="InterPro" id="IPR011989">
    <property type="entry name" value="ARM-like"/>
</dbReference>
<feature type="coiled-coil region" evidence="8">
    <location>
        <begin position="149"/>
        <end position="176"/>
    </location>
</feature>
<dbReference type="GO" id="GO:0060271">
    <property type="term" value="P:cilium assembly"/>
    <property type="evidence" value="ECO:0007669"/>
    <property type="project" value="InterPro"/>
</dbReference>
<feature type="compositionally biased region" description="Low complexity" evidence="9">
    <location>
        <begin position="601"/>
        <end position="611"/>
    </location>
</feature>
<dbReference type="OrthoDB" id="538223at2759"/>
<sequence>MSGIIAFEAELNSIVKEYLEFNGLDKSSVVFMEECEDKDRKIAPPDPRPLTNQDNVAAQGGDPVEEMAEFRNFIESKGSTLSQTSEFLPYYALPFVPNAKVHPSFKELFSDSWVPDLQVRLQKFLSITLHSKPQPRLFEIYRGGPGKENIVLQEQIVDAERKAAAYLKRFNRLQIDYRNLIAITADLVDTLERSVQGEMVTPEYLEKMCSRLFSNQVRQSVNLSRPGTAAEMLRQSVLPPQGLQPGESMPNKSLDYDRIKHDLTEGGERLKALLLQALRWVFHQQTTLDLLTHSNAVVKEYKARLLNTIASLNEGRSYLSKHALLLPALMDALHEETVESRFREHALGCLQKLSLRHDQQTRMIDLGIIEWLVKVLEDTDSLSEYSLEYSVALLMNVCLRTSGKTRCCANPSDVLRVLANLLALNNRDINAYVNGTLYAILSMQPVREEGRKMGLEELLTSLMKEEQQDMNRQFEFIIKQLNSNEQHDEESDAEDEDDEEEILEPDLDKNEIVRPEGRELGGDRLLNTNYVTASPARSKKKQLDALKDDEMLTRPVTPGQRHNSTAPVVHVKNPSRPTSKNSRPPTRTGSRPNSGEERPSSKSSNHSRGSSKGQNGKPLSRAHYCFVKKLTFSLNTFDRGEDYSNAFSSRPKIPRTPDASGGRSSQVGRSAPPQPNYSESLPTPRPGSGGSQLK</sequence>
<keyword evidence="4" id="KW-0963">Cytoplasm</keyword>
<keyword evidence="6" id="KW-0206">Cytoskeleton</keyword>
<feature type="compositionally biased region" description="Acidic residues" evidence="9">
    <location>
        <begin position="487"/>
        <end position="505"/>
    </location>
</feature>
<comment type="subcellular location">
    <subcellularLocation>
        <location evidence="2">Cytoplasm</location>
        <location evidence="2">Cytoskeleton</location>
        <location evidence="2">Cilium basal body</location>
    </subcellularLocation>
    <subcellularLocation>
        <location evidence="1">Cytoplasm</location>
        <location evidence="1">Cytoskeleton</location>
        <location evidence="1">Microtubule organizing center</location>
        <location evidence="1">Centrosome</location>
        <location evidence="1">Centriole</location>
    </subcellularLocation>
</comment>
<dbReference type="SUPFAM" id="SSF48371">
    <property type="entry name" value="ARM repeat"/>
    <property type="match status" value="1"/>
</dbReference>
<dbReference type="AlphaFoldDB" id="A0A7I8W7Q4"/>
<dbReference type="InterPro" id="IPR006594">
    <property type="entry name" value="LisH"/>
</dbReference>
<accession>A0A7I8W7Q4</accession>
<dbReference type="PANTHER" id="PTHR14881:SF4">
    <property type="entry name" value="LISH DOMAIN-CONTAINING PROTEIN ARMC9"/>
    <property type="match status" value="1"/>
</dbReference>
<gene>
    <name evidence="12" type="ORF">DGYR_LOCUS10665</name>
</gene>
<dbReference type="InterPro" id="IPR040369">
    <property type="entry name" value="ARMC9"/>
</dbReference>
<name>A0A7I8W7Q4_9ANNE</name>
<dbReference type="PANTHER" id="PTHR14881">
    <property type="entry name" value="LISH DOMAIN-CONTAINING PROTEIN ARMC9"/>
    <property type="match status" value="1"/>
</dbReference>
<dbReference type="InterPro" id="IPR016024">
    <property type="entry name" value="ARM-type_fold"/>
</dbReference>
<dbReference type="Proteomes" id="UP000549394">
    <property type="component" value="Unassembled WGS sequence"/>
</dbReference>
<evidence type="ECO:0000256" key="4">
    <source>
        <dbReference type="ARBA" id="ARBA00022490"/>
    </source>
</evidence>
<proteinExistence type="predicted"/>
<dbReference type="GO" id="GO:0005814">
    <property type="term" value="C:centriole"/>
    <property type="evidence" value="ECO:0007669"/>
    <property type="project" value="UniProtKB-SubCell"/>
</dbReference>
<reference evidence="12 13" key="1">
    <citation type="submission" date="2020-08" db="EMBL/GenBank/DDBJ databases">
        <authorList>
            <person name="Hejnol A."/>
        </authorList>
    </citation>
    <scope>NUCLEOTIDE SEQUENCE [LARGE SCALE GENOMIC DNA]</scope>
</reference>
<dbReference type="EMBL" id="CAJFCJ010000019">
    <property type="protein sequence ID" value="CAD5122924.1"/>
    <property type="molecule type" value="Genomic_DNA"/>
</dbReference>
<protein>
    <recommendedName>
        <fullName evidence="3">LisH domain-containing protein ARMC9</fullName>
    </recommendedName>
</protein>
<evidence type="ECO:0000256" key="8">
    <source>
        <dbReference type="SAM" id="Coils"/>
    </source>
</evidence>
<dbReference type="InterPro" id="IPR048957">
    <property type="entry name" value="ARMC9_LisH"/>
</dbReference>
<feature type="domain" description="ARMC9 CTLH-like" evidence="11">
    <location>
        <begin position="62"/>
        <end position="130"/>
    </location>
</feature>
<evidence type="ECO:0000313" key="13">
    <source>
        <dbReference type="Proteomes" id="UP000549394"/>
    </source>
</evidence>
<keyword evidence="7" id="KW-0966">Cell projection</keyword>
<evidence type="ECO:0000256" key="3">
    <source>
        <dbReference type="ARBA" id="ARBA00021146"/>
    </source>
</evidence>
<keyword evidence="5" id="KW-0970">Cilium biogenesis/degradation</keyword>
<dbReference type="Pfam" id="PF23138">
    <property type="entry name" value="CTLH_Armc9"/>
    <property type="match status" value="1"/>
</dbReference>
<feature type="region of interest" description="Disordered" evidence="9">
    <location>
        <begin position="639"/>
        <end position="694"/>
    </location>
</feature>
<evidence type="ECO:0000256" key="2">
    <source>
        <dbReference type="ARBA" id="ARBA00004120"/>
    </source>
</evidence>
<keyword evidence="8" id="KW-0175">Coiled coil</keyword>
<dbReference type="InterPro" id="IPR048959">
    <property type="entry name" value="ARMC9_ARM_dom"/>
</dbReference>
<dbReference type="InterPro" id="IPR056327">
    <property type="entry name" value="ARMC9_CTLH-like_dom"/>
</dbReference>
<dbReference type="Gene3D" id="1.25.10.10">
    <property type="entry name" value="Leucine-rich Repeat Variant"/>
    <property type="match status" value="1"/>
</dbReference>
<evidence type="ECO:0000259" key="11">
    <source>
        <dbReference type="Pfam" id="PF23138"/>
    </source>
</evidence>
<dbReference type="PROSITE" id="PS50896">
    <property type="entry name" value="LISH"/>
    <property type="match status" value="1"/>
</dbReference>
<evidence type="ECO:0000256" key="6">
    <source>
        <dbReference type="ARBA" id="ARBA00023212"/>
    </source>
</evidence>
<dbReference type="GO" id="GO:0097542">
    <property type="term" value="C:ciliary tip"/>
    <property type="evidence" value="ECO:0007669"/>
    <property type="project" value="TreeGrafter"/>
</dbReference>
<feature type="compositionally biased region" description="Basic and acidic residues" evidence="9">
    <location>
        <begin position="541"/>
        <end position="552"/>
    </location>
</feature>
<evidence type="ECO:0000256" key="5">
    <source>
        <dbReference type="ARBA" id="ARBA00022794"/>
    </source>
</evidence>
<feature type="domain" description="LisH" evidence="10">
    <location>
        <begin position="363"/>
        <end position="482"/>
    </location>
</feature>
<evidence type="ECO:0000313" key="12">
    <source>
        <dbReference type="EMBL" id="CAD5122924.1"/>
    </source>
</evidence>
<feature type="region of interest" description="Disordered" evidence="9">
    <location>
        <begin position="482"/>
        <end position="620"/>
    </location>
</feature>
<feature type="region of interest" description="Disordered" evidence="9">
    <location>
        <begin position="38"/>
        <end position="58"/>
    </location>
</feature>
<evidence type="ECO:0000256" key="1">
    <source>
        <dbReference type="ARBA" id="ARBA00004114"/>
    </source>
</evidence>
<organism evidence="12 13">
    <name type="scientific">Dimorphilus gyrociliatus</name>
    <dbReference type="NCBI Taxonomy" id="2664684"/>
    <lineage>
        <taxon>Eukaryota</taxon>
        <taxon>Metazoa</taxon>
        <taxon>Spiralia</taxon>
        <taxon>Lophotrochozoa</taxon>
        <taxon>Annelida</taxon>
        <taxon>Polychaeta</taxon>
        <taxon>Polychaeta incertae sedis</taxon>
        <taxon>Dinophilidae</taxon>
        <taxon>Dimorphilus</taxon>
    </lineage>
</organism>
<dbReference type="Pfam" id="PF21051">
    <property type="entry name" value="ARMC9_LisH"/>
    <property type="match status" value="1"/>
</dbReference>
<evidence type="ECO:0000256" key="9">
    <source>
        <dbReference type="SAM" id="MobiDB-lite"/>
    </source>
</evidence>
<feature type="compositionally biased region" description="Basic and acidic residues" evidence="9">
    <location>
        <begin position="506"/>
        <end position="522"/>
    </location>
</feature>
<evidence type="ECO:0000259" key="10">
    <source>
        <dbReference type="Pfam" id="PF21050"/>
    </source>
</evidence>
<dbReference type="GO" id="GO:0036064">
    <property type="term" value="C:ciliary basal body"/>
    <property type="evidence" value="ECO:0007669"/>
    <property type="project" value="InterPro"/>
</dbReference>
<dbReference type="Pfam" id="PF21050">
    <property type="entry name" value="ARMC9_ARM"/>
    <property type="match status" value="1"/>
</dbReference>
<comment type="caution">
    <text evidence="12">The sequence shown here is derived from an EMBL/GenBank/DDBJ whole genome shotgun (WGS) entry which is preliminary data.</text>
</comment>
<keyword evidence="13" id="KW-1185">Reference proteome</keyword>
<evidence type="ECO:0000256" key="7">
    <source>
        <dbReference type="ARBA" id="ARBA00023273"/>
    </source>
</evidence>